<feature type="transmembrane region" description="Helical" evidence="1">
    <location>
        <begin position="65"/>
        <end position="86"/>
    </location>
</feature>
<dbReference type="AlphaFoldDB" id="A0A3N2Q8K0"/>
<sequence length="125" mass="14191">MAWDDMVVHHQETSPHVPIVRTYGVLTSLPYLRSSRKTCFPPLLSAQFFSPPTDSLVRFPIPFPLIPLLSSAIITCLSKAAFFWGLCRYPTGHLHRVVLITGLPKMRHVGLIFFQVAPESFEFDH</sequence>
<keyword evidence="1" id="KW-0812">Transmembrane</keyword>
<dbReference type="EMBL" id="ML119051">
    <property type="protein sequence ID" value="ROT43101.1"/>
    <property type="molecule type" value="Genomic_DNA"/>
</dbReference>
<name>A0A3N2Q8K0_SODAK</name>
<dbReference type="Proteomes" id="UP000272025">
    <property type="component" value="Unassembled WGS sequence"/>
</dbReference>
<proteinExistence type="predicted"/>
<evidence type="ECO:0000256" key="1">
    <source>
        <dbReference type="SAM" id="Phobius"/>
    </source>
</evidence>
<organism evidence="2 3">
    <name type="scientific">Sodiomyces alkalinus (strain CBS 110278 / VKM F-3762 / F11)</name>
    <name type="common">Alkaliphilic filamentous fungus</name>
    <dbReference type="NCBI Taxonomy" id="1314773"/>
    <lineage>
        <taxon>Eukaryota</taxon>
        <taxon>Fungi</taxon>
        <taxon>Dikarya</taxon>
        <taxon>Ascomycota</taxon>
        <taxon>Pezizomycotina</taxon>
        <taxon>Sordariomycetes</taxon>
        <taxon>Hypocreomycetidae</taxon>
        <taxon>Glomerellales</taxon>
        <taxon>Plectosphaerellaceae</taxon>
        <taxon>Sodiomyces</taxon>
    </lineage>
</organism>
<protein>
    <submittedName>
        <fullName evidence="2">Uncharacterized protein</fullName>
    </submittedName>
</protein>
<gene>
    <name evidence="2" type="ORF">SODALDRAFT_30744</name>
</gene>
<reference evidence="2 3" key="1">
    <citation type="journal article" date="2018" name="Mol. Ecol.">
        <title>The obligate alkalophilic soda-lake fungus Sodiomyces alkalinus has shifted to a protein diet.</title>
        <authorList>
            <person name="Grum-Grzhimaylo A.A."/>
            <person name="Falkoski D.L."/>
            <person name="van den Heuvel J."/>
            <person name="Valero-Jimenez C.A."/>
            <person name="Min B."/>
            <person name="Choi I.G."/>
            <person name="Lipzen A."/>
            <person name="Daum C.G."/>
            <person name="Aanen D.K."/>
            <person name="Tsang A."/>
            <person name="Henrissat B."/>
            <person name="Bilanenko E.N."/>
            <person name="de Vries R.P."/>
            <person name="van Kan J.A.L."/>
            <person name="Grigoriev I.V."/>
            <person name="Debets A.J.M."/>
        </authorList>
    </citation>
    <scope>NUCLEOTIDE SEQUENCE [LARGE SCALE GENOMIC DNA]</scope>
    <source>
        <strain evidence="2 3">F11</strain>
    </source>
</reference>
<evidence type="ECO:0000313" key="2">
    <source>
        <dbReference type="EMBL" id="ROT43101.1"/>
    </source>
</evidence>
<accession>A0A3N2Q8K0</accession>
<evidence type="ECO:0000313" key="3">
    <source>
        <dbReference type="Proteomes" id="UP000272025"/>
    </source>
</evidence>
<keyword evidence="1" id="KW-0472">Membrane</keyword>
<dbReference type="GeneID" id="39577546"/>
<keyword evidence="1" id="KW-1133">Transmembrane helix</keyword>
<dbReference type="RefSeq" id="XP_028470907.1">
    <property type="nucleotide sequence ID" value="XM_028609068.1"/>
</dbReference>
<keyword evidence="3" id="KW-1185">Reference proteome</keyword>